<feature type="region of interest" description="Disordered" evidence="1">
    <location>
        <begin position="62"/>
        <end position="136"/>
    </location>
</feature>
<evidence type="ECO:0000313" key="2">
    <source>
        <dbReference type="Proteomes" id="UP000046395"/>
    </source>
</evidence>
<accession>A0A5S6QBH0</accession>
<proteinExistence type="predicted"/>
<evidence type="ECO:0000256" key="1">
    <source>
        <dbReference type="SAM" id="MobiDB-lite"/>
    </source>
</evidence>
<reference evidence="3" key="1">
    <citation type="submission" date="2019-12" db="UniProtKB">
        <authorList>
            <consortium name="WormBaseParasite"/>
        </authorList>
    </citation>
    <scope>IDENTIFICATION</scope>
</reference>
<organism evidence="2 3">
    <name type="scientific">Trichuris muris</name>
    <name type="common">Mouse whipworm</name>
    <dbReference type="NCBI Taxonomy" id="70415"/>
    <lineage>
        <taxon>Eukaryota</taxon>
        <taxon>Metazoa</taxon>
        <taxon>Ecdysozoa</taxon>
        <taxon>Nematoda</taxon>
        <taxon>Enoplea</taxon>
        <taxon>Dorylaimia</taxon>
        <taxon>Trichinellida</taxon>
        <taxon>Trichuridae</taxon>
        <taxon>Trichuris</taxon>
    </lineage>
</organism>
<name>A0A5S6QBH0_TRIMR</name>
<dbReference type="Proteomes" id="UP000046395">
    <property type="component" value="Unassembled WGS sequence"/>
</dbReference>
<evidence type="ECO:0000313" key="3">
    <source>
        <dbReference type="WBParaSite" id="TMUE_1000004312.1"/>
    </source>
</evidence>
<dbReference type="AlphaFoldDB" id="A0A5S6QBH0"/>
<dbReference type="WBParaSite" id="TMUE_1000004312.1">
    <property type="protein sequence ID" value="TMUE_1000004312.1"/>
    <property type="gene ID" value="WBGene00298909"/>
</dbReference>
<sequence length="136" mass="14898">MCTRSTRQKIPDLHFTVTYSIRMPKRGDTRLKPVPCQATTMKTDDATKTLNLTAFLAEQRPRTVGKAVAPKPGLNTEVISPDGSRFDLTGPHRCLGRGGRASPEGQNWLAGPQQQDTYRSADDEPRGGSKASLNVF</sequence>
<protein>
    <submittedName>
        <fullName evidence="3">Uncharacterized protein</fullName>
    </submittedName>
</protein>
<keyword evidence="2" id="KW-1185">Reference proteome</keyword>